<dbReference type="PANTHER" id="PTHR42775:SF1">
    <property type="entry name" value="PERMEASE RV2963-RELATED"/>
    <property type="match status" value="1"/>
</dbReference>
<evidence type="ECO:0000313" key="9">
    <source>
        <dbReference type="Proteomes" id="UP000308054"/>
    </source>
</evidence>
<comment type="similarity">
    <text evidence="2">Belongs to the UPF0718 family.</text>
</comment>
<dbReference type="EMBL" id="SRXW01000003">
    <property type="protein sequence ID" value="TGY88596.1"/>
    <property type="molecule type" value="Genomic_DNA"/>
</dbReference>
<feature type="transmembrane region" description="Helical" evidence="7">
    <location>
        <begin position="193"/>
        <end position="216"/>
    </location>
</feature>
<keyword evidence="4 7" id="KW-0812">Transmembrane</keyword>
<dbReference type="GO" id="GO:0005886">
    <property type="term" value="C:plasma membrane"/>
    <property type="evidence" value="ECO:0007669"/>
    <property type="project" value="UniProtKB-SubCell"/>
</dbReference>
<evidence type="ECO:0000256" key="2">
    <source>
        <dbReference type="ARBA" id="ARBA00006386"/>
    </source>
</evidence>
<evidence type="ECO:0000256" key="4">
    <source>
        <dbReference type="ARBA" id="ARBA00022692"/>
    </source>
</evidence>
<dbReference type="InterPro" id="IPR053166">
    <property type="entry name" value="UPF0718_permease"/>
</dbReference>
<comment type="subcellular location">
    <subcellularLocation>
        <location evidence="1">Cell membrane</location>
        <topology evidence="1">Multi-pass membrane protein</topology>
    </subcellularLocation>
</comment>
<feature type="transmembrane region" description="Helical" evidence="7">
    <location>
        <begin position="61"/>
        <end position="82"/>
    </location>
</feature>
<sequence>MAEFLASYGEAVKTAAGFFWKAGWAFVLGYAISAMIQAFVPKKRLTRHMGDPDPKSVSLSTVFAMISSSCSFAALAAARALVHKGAHFVAAVAFMFASTNLVIELGILIFIFLGWEFLVAEIIGGLILIAISTTLIRLTYPKSWMEAARDKVEAEADEEREDFDAMDRITSLSGWSRVGANFVDEWRMVWQEILIGFTAAGFIAVFVPDAFWKALFFADFSAQNPGNFWIVLQNAAVAPFVAAATFIGSMGNIPLATVLSSGGVLFAGIMGFIYSDLMVPPLVKVNAKYYGWRVALYIAAIMYASIVATAIILHYAFFWAGAMPESGRAVEEVAQFKLDYTFFMNLAALAIVAVMLWLRRTHRRLVRDEAAGHDHGGGFGVQDGVTMLFVIGLAGGAVSYFLTGGTG</sequence>
<evidence type="ECO:0000256" key="5">
    <source>
        <dbReference type="ARBA" id="ARBA00022989"/>
    </source>
</evidence>
<dbReference type="AlphaFoldDB" id="A0A4S2GZK6"/>
<evidence type="ECO:0000256" key="6">
    <source>
        <dbReference type="ARBA" id="ARBA00023136"/>
    </source>
</evidence>
<feature type="transmembrane region" description="Helical" evidence="7">
    <location>
        <begin position="253"/>
        <end position="274"/>
    </location>
</feature>
<organism evidence="8 9">
    <name type="scientific">Marinicauda algicola</name>
    <dbReference type="NCBI Taxonomy" id="2029849"/>
    <lineage>
        <taxon>Bacteria</taxon>
        <taxon>Pseudomonadati</taxon>
        <taxon>Pseudomonadota</taxon>
        <taxon>Alphaproteobacteria</taxon>
        <taxon>Maricaulales</taxon>
        <taxon>Maricaulaceae</taxon>
        <taxon>Marinicauda</taxon>
    </lineage>
</organism>
<keyword evidence="3" id="KW-1003">Cell membrane</keyword>
<protein>
    <submittedName>
        <fullName evidence="8">Permease</fullName>
    </submittedName>
</protein>
<feature type="transmembrane region" description="Helical" evidence="7">
    <location>
        <begin position="122"/>
        <end position="140"/>
    </location>
</feature>
<comment type="caution">
    <text evidence="8">The sequence shown here is derived from an EMBL/GenBank/DDBJ whole genome shotgun (WGS) entry which is preliminary data.</text>
</comment>
<proteinExistence type="inferred from homology"/>
<gene>
    <name evidence="8" type="ORF">E5163_12350</name>
</gene>
<feature type="transmembrane region" description="Helical" evidence="7">
    <location>
        <begin position="18"/>
        <end position="40"/>
    </location>
</feature>
<feature type="transmembrane region" description="Helical" evidence="7">
    <location>
        <begin position="294"/>
        <end position="320"/>
    </location>
</feature>
<name>A0A4S2GZK6_9PROT</name>
<evidence type="ECO:0000256" key="7">
    <source>
        <dbReference type="SAM" id="Phobius"/>
    </source>
</evidence>
<dbReference type="PANTHER" id="PTHR42775">
    <property type="entry name" value="PERMEASE RV2963-RELATED"/>
    <property type="match status" value="1"/>
</dbReference>
<keyword evidence="5 7" id="KW-1133">Transmembrane helix</keyword>
<dbReference type="Pfam" id="PF03773">
    <property type="entry name" value="ArsP_1"/>
    <property type="match status" value="1"/>
</dbReference>
<dbReference type="InterPro" id="IPR005524">
    <property type="entry name" value="DUF318"/>
</dbReference>
<feature type="transmembrane region" description="Helical" evidence="7">
    <location>
        <begin position="340"/>
        <end position="358"/>
    </location>
</feature>
<keyword evidence="9" id="KW-1185">Reference proteome</keyword>
<feature type="transmembrane region" description="Helical" evidence="7">
    <location>
        <begin position="228"/>
        <end position="247"/>
    </location>
</feature>
<feature type="transmembrane region" description="Helical" evidence="7">
    <location>
        <begin position="88"/>
        <end position="115"/>
    </location>
</feature>
<accession>A0A4S2GZK6</accession>
<keyword evidence="6 7" id="KW-0472">Membrane</keyword>
<dbReference type="Proteomes" id="UP000308054">
    <property type="component" value="Unassembled WGS sequence"/>
</dbReference>
<reference evidence="8 9" key="1">
    <citation type="journal article" date="2017" name="Int. J. Syst. Evol. Microbiol.">
        <title>Marinicauda algicola sp. nov., isolated from a marine red alga Rhodosorus marinus.</title>
        <authorList>
            <person name="Jeong S.E."/>
            <person name="Jeon S.H."/>
            <person name="Chun B.H."/>
            <person name="Kim D.W."/>
            <person name="Jeon C.O."/>
        </authorList>
    </citation>
    <scope>NUCLEOTIDE SEQUENCE [LARGE SCALE GENOMIC DNA]</scope>
    <source>
        <strain evidence="8 9">JCM 31718</strain>
    </source>
</reference>
<feature type="transmembrane region" description="Helical" evidence="7">
    <location>
        <begin position="379"/>
        <end position="402"/>
    </location>
</feature>
<evidence type="ECO:0000256" key="1">
    <source>
        <dbReference type="ARBA" id="ARBA00004651"/>
    </source>
</evidence>
<evidence type="ECO:0000313" key="8">
    <source>
        <dbReference type="EMBL" id="TGY88596.1"/>
    </source>
</evidence>
<dbReference type="OrthoDB" id="9811980at2"/>
<evidence type="ECO:0000256" key="3">
    <source>
        <dbReference type="ARBA" id="ARBA00022475"/>
    </source>
</evidence>